<dbReference type="Proteomes" id="UP000187209">
    <property type="component" value="Unassembled WGS sequence"/>
</dbReference>
<organism evidence="2 3">
    <name type="scientific">Stentor coeruleus</name>
    <dbReference type="NCBI Taxonomy" id="5963"/>
    <lineage>
        <taxon>Eukaryota</taxon>
        <taxon>Sar</taxon>
        <taxon>Alveolata</taxon>
        <taxon>Ciliophora</taxon>
        <taxon>Postciliodesmatophora</taxon>
        <taxon>Heterotrichea</taxon>
        <taxon>Heterotrichida</taxon>
        <taxon>Stentoridae</taxon>
        <taxon>Stentor</taxon>
    </lineage>
</organism>
<dbReference type="PANTHER" id="PTHR35381:SF1">
    <property type="entry name" value="EF-HAND DOMAIN-CONTAINING PROTEIN"/>
    <property type="match status" value="1"/>
</dbReference>
<reference evidence="2 3" key="1">
    <citation type="submission" date="2016-11" db="EMBL/GenBank/DDBJ databases">
        <title>The macronuclear genome of Stentor coeruleus: a giant cell with tiny introns.</title>
        <authorList>
            <person name="Slabodnick M."/>
            <person name="Ruby J.G."/>
            <person name="Reiff S.B."/>
            <person name="Swart E.C."/>
            <person name="Gosai S."/>
            <person name="Prabakaran S."/>
            <person name="Witkowska E."/>
            <person name="Larue G.E."/>
            <person name="Fisher S."/>
            <person name="Freeman R.M."/>
            <person name="Gunawardena J."/>
            <person name="Chu W."/>
            <person name="Stover N.A."/>
            <person name="Gregory B.D."/>
            <person name="Nowacki M."/>
            <person name="Derisi J."/>
            <person name="Roy S.W."/>
            <person name="Marshall W.F."/>
            <person name="Sood P."/>
        </authorList>
    </citation>
    <scope>NUCLEOTIDE SEQUENCE [LARGE SCALE GENOMIC DNA]</scope>
    <source>
        <strain evidence="2">WM001</strain>
    </source>
</reference>
<evidence type="ECO:0000313" key="2">
    <source>
        <dbReference type="EMBL" id="OMJ77377.1"/>
    </source>
</evidence>
<comment type="caution">
    <text evidence="2">The sequence shown here is derived from an EMBL/GenBank/DDBJ whole genome shotgun (WGS) entry which is preliminary data.</text>
</comment>
<name>A0A1R2BKS9_9CILI</name>
<protein>
    <recommendedName>
        <fullName evidence="4">PFU domain-containing protein</fullName>
    </recommendedName>
</protein>
<sequence>MLSNKTGKKELLVLTIDLGAKKDEIHVYDTDTPHNLAQVFCKHHNLDLNAEDSISQYISLNLSKLASPIKPKIPQNFIETIPEIVSQAKRLIQERSKDINSKSITKTPSKKTHGKSLPGERLYYQGIVEKKIKEENVSKIIAEREAEEINQATFRPKINRNYSSRGIDDKRLGEKEIKGKIIIKRINIVEEIMKNCTFKPSVNKMSLLMDKARIKEKNLHLYLNFRRRTEESPPRTTDRKRQGKNV</sequence>
<evidence type="ECO:0008006" key="4">
    <source>
        <dbReference type="Google" id="ProtNLM"/>
    </source>
</evidence>
<feature type="compositionally biased region" description="Basic and acidic residues" evidence="1">
    <location>
        <begin position="227"/>
        <end position="240"/>
    </location>
</feature>
<keyword evidence="3" id="KW-1185">Reference proteome</keyword>
<dbReference type="EMBL" id="MPUH01000578">
    <property type="protein sequence ID" value="OMJ77377.1"/>
    <property type="molecule type" value="Genomic_DNA"/>
</dbReference>
<accession>A0A1R2BKS9</accession>
<feature type="region of interest" description="Disordered" evidence="1">
    <location>
        <begin position="225"/>
        <end position="246"/>
    </location>
</feature>
<proteinExistence type="predicted"/>
<evidence type="ECO:0000256" key="1">
    <source>
        <dbReference type="SAM" id="MobiDB-lite"/>
    </source>
</evidence>
<dbReference type="AlphaFoldDB" id="A0A1R2BKS9"/>
<evidence type="ECO:0000313" key="3">
    <source>
        <dbReference type="Proteomes" id="UP000187209"/>
    </source>
</evidence>
<dbReference type="PANTHER" id="PTHR35381">
    <property type="entry name" value="EF-HAND DOMAIN-CONTAINING PROTEIN"/>
    <property type="match status" value="1"/>
</dbReference>
<gene>
    <name evidence="2" type="ORF">SteCoe_23021</name>
</gene>